<evidence type="ECO:0000256" key="1">
    <source>
        <dbReference type="SAM" id="MobiDB-lite"/>
    </source>
</evidence>
<dbReference type="InterPro" id="IPR051402">
    <property type="entry name" value="KPR-Related"/>
</dbReference>
<dbReference type="InterPro" id="IPR013328">
    <property type="entry name" value="6PGD_dom2"/>
</dbReference>
<keyword evidence="4" id="KW-1185">Reference proteome</keyword>
<comment type="caution">
    <text evidence="3">The sequence shown here is derived from an EMBL/GenBank/DDBJ whole genome shotgun (WGS) entry which is preliminary data.</text>
</comment>
<dbReference type="InterPro" id="IPR008927">
    <property type="entry name" value="6-PGluconate_DH-like_C_sf"/>
</dbReference>
<dbReference type="PANTHER" id="PTHR21708:SF26">
    <property type="entry name" value="2-DEHYDROPANTOATE 2-REDUCTASE"/>
    <property type="match status" value="1"/>
</dbReference>
<evidence type="ECO:0000259" key="2">
    <source>
        <dbReference type="Pfam" id="PF08546"/>
    </source>
</evidence>
<evidence type="ECO:0000313" key="3">
    <source>
        <dbReference type="EMBL" id="MBM2766402.1"/>
    </source>
</evidence>
<accession>A0ABS2B087</accession>
<feature type="compositionally biased region" description="Basic and acidic residues" evidence="1">
    <location>
        <begin position="193"/>
        <end position="210"/>
    </location>
</feature>
<dbReference type="Pfam" id="PF08546">
    <property type="entry name" value="ApbA_C"/>
    <property type="match status" value="1"/>
</dbReference>
<gene>
    <name evidence="3" type="ORF">JQK92_08175</name>
</gene>
<protein>
    <recommendedName>
        <fullName evidence="2">Ketopantoate reductase C-terminal domain-containing protein</fullName>
    </recommendedName>
</protein>
<organism evidence="3 4">
    <name type="scientific">Burkholderia anthina</name>
    <dbReference type="NCBI Taxonomy" id="179879"/>
    <lineage>
        <taxon>Bacteria</taxon>
        <taxon>Pseudomonadati</taxon>
        <taxon>Pseudomonadota</taxon>
        <taxon>Betaproteobacteria</taxon>
        <taxon>Burkholderiales</taxon>
        <taxon>Burkholderiaceae</taxon>
        <taxon>Burkholderia</taxon>
        <taxon>Burkholderia cepacia complex</taxon>
    </lineage>
</organism>
<dbReference type="Proteomes" id="UP000755577">
    <property type="component" value="Unassembled WGS sequence"/>
</dbReference>
<name>A0ABS2B087_9BURK</name>
<dbReference type="InterPro" id="IPR013752">
    <property type="entry name" value="KPA_reductase"/>
</dbReference>
<dbReference type="SUPFAM" id="SSF48179">
    <property type="entry name" value="6-phosphogluconate dehydrogenase C-terminal domain-like"/>
    <property type="match status" value="1"/>
</dbReference>
<evidence type="ECO:0000313" key="4">
    <source>
        <dbReference type="Proteomes" id="UP000755577"/>
    </source>
</evidence>
<dbReference type="EMBL" id="JAFCIQ010000004">
    <property type="protein sequence ID" value="MBM2766402.1"/>
    <property type="molecule type" value="Genomic_DNA"/>
</dbReference>
<reference evidence="3 4" key="1">
    <citation type="submission" date="2021-02" db="EMBL/GenBank/DDBJ databases">
        <title>Draft genome of the type strains Burkholderia anthina DSM16086.</title>
        <authorList>
            <person name="Hertel R."/>
            <person name="Meissner J."/>
            <person name="Poehlein A."/>
            <person name="Daniel R."/>
            <person name="Commichau F.M."/>
        </authorList>
    </citation>
    <scope>NUCLEOTIDE SEQUENCE [LARGE SCALE GENOMIC DNA]</scope>
    <source>
        <strain evidence="3 4">DSM 16086</strain>
    </source>
</reference>
<sequence length="235" mass="24798">MAPRTCRGPLDAVGFRCGHRGNSIVSILTGTAGKVLTGRVYAAGESECGEPGWRGIGEPDGRITRRAQAIADACNSAGLTITVSDNIVGTVWEKLLINVATGAITGITRVTYGQLYDEPVLKAASLAAIDEAMTVAKAAGITLSIDNAEDARNMAAEGLSPAFETSMLQSLEKSSVTEIDFVNGAVVRWGERHERTESLSRTRARHDDARNRRHARGAASVLDAGRSAVHQRAAA</sequence>
<dbReference type="Gene3D" id="1.10.1040.10">
    <property type="entry name" value="N-(1-d-carboxylethyl)-l-norvaline Dehydrogenase, domain 2"/>
    <property type="match status" value="1"/>
</dbReference>
<dbReference type="PANTHER" id="PTHR21708">
    <property type="entry name" value="PROBABLE 2-DEHYDROPANTOATE 2-REDUCTASE"/>
    <property type="match status" value="1"/>
</dbReference>
<feature type="domain" description="Ketopantoate reductase C-terminal" evidence="2">
    <location>
        <begin position="86"/>
        <end position="194"/>
    </location>
</feature>
<feature type="region of interest" description="Disordered" evidence="1">
    <location>
        <begin position="193"/>
        <end position="235"/>
    </location>
</feature>
<proteinExistence type="predicted"/>